<keyword evidence="4" id="KW-0479">Metal-binding</keyword>
<dbReference type="PANTHER" id="PTHR43787:SF11">
    <property type="entry name" value="UPF0026 PROTEIN SLR1464"/>
    <property type="match status" value="1"/>
</dbReference>
<keyword evidence="6" id="KW-0411">Iron-sulfur</keyword>
<dbReference type="Pfam" id="PF04055">
    <property type="entry name" value="Radical_SAM"/>
    <property type="match status" value="1"/>
</dbReference>
<comment type="caution">
    <text evidence="8">The sequence shown here is derived from an EMBL/GenBank/DDBJ whole genome shotgun (WGS) entry which is preliminary data.</text>
</comment>
<evidence type="ECO:0000256" key="6">
    <source>
        <dbReference type="ARBA" id="ARBA00023014"/>
    </source>
</evidence>
<comment type="cofactor">
    <cofactor evidence="1">
        <name>[4Fe-4S] cluster</name>
        <dbReference type="ChEBI" id="CHEBI:49883"/>
    </cofactor>
</comment>
<dbReference type="InterPro" id="IPR040084">
    <property type="entry name" value="GTPase_Obg"/>
</dbReference>
<keyword evidence="9" id="KW-1185">Reference proteome</keyword>
<name>A0ABR8CLX0_9NOST</name>
<evidence type="ECO:0000256" key="1">
    <source>
        <dbReference type="ARBA" id="ARBA00001966"/>
    </source>
</evidence>
<dbReference type="CDD" id="cd01335">
    <property type="entry name" value="Radical_SAM"/>
    <property type="match status" value="1"/>
</dbReference>
<dbReference type="EMBL" id="JACJRF010000003">
    <property type="protein sequence ID" value="MBD2343152.1"/>
    <property type="molecule type" value="Genomic_DNA"/>
</dbReference>
<evidence type="ECO:0000313" key="8">
    <source>
        <dbReference type="EMBL" id="MBD2343152.1"/>
    </source>
</evidence>
<dbReference type="SUPFAM" id="SSF102114">
    <property type="entry name" value="Radical SAM enzymes"/>
    <property type="match status" value="1"/>
</dbReference>
<gene>
    <name evidence="8" type="ORF">H6G18_03185</name>
</gene>
<accession>A0ABR8CLX0</accession>
<dbReference type="InterPro" id="IPR013785">
    <property type="entry name" value="Aldolase_TIM"/>
</dbReference>
<keyword evidence="5" id="KW-0408">Iron</keyword>
<dbReference type="Gene3D" id="3.20.20.70">
    <property type="entry name" value="Aldolase class I"/>
    <property type="match status" value="1"/>
</dbReference>
<evidence type="ECO:0000256" key="3">
    <source>
        <dbReference type="ARBA" id="ARBA00022691"/>
    </source>
</evidence>
<evidence type="ECO:0000256" key="5">
    <source>
        <dbReference type="ARBA" id="ARBA00023004"/>
    </source>
</evidence>
<evidence type="ECO:0000313" key="9">
    <source>
        <dbReference type="Proteomes" id="UP000607281"/>
    </source>
</evidence>
<dbReference type="Proteomes" id="UP000607281">
    <property type="component" value="Unassembled WGS sequence"/>
</dbReference>
<sequence>MSAIQSTKSSRCSSVYGPVKSWRFGNSLGIDPIGDVCTCSFNCVYCQLGQIQAHTTQRQIFVPTTQFFEDLQGFAPYDQVDVVTLSGSGEPTLALNLEEILAIAKQITQRPTVVLTNSTSLRDTTVRHALKSADTVAVKLDAISSNQLQRINQPVATISLPHILAGIEQFRGEYPGNLAIQTMVLSPWTTEMVELYIQHIQRLHPDEIQLNVPTRSRVLVRQLDARGNNPIESVPHAMRQLKRISVDILKALADTIHYATKIPVRCAPIN</sequence>
<dbReference type="RefSeq" id="WP_190405625.1">
    <property type="nucleotide sequence ID" value="NZ_JACJRF010000003.1"/>
</dbReference>
<dbReference type="InterPro" id="IPR058240">
    <property type="entry name" value="rSAM_sf"/>
</dbReference>
<reference evidence="8 9" key="1">
    <citation type="journal article" date="2020" name="ISME J.">
        <title>Comparative genomics reveals insights into cyanobacterial evolution and habitat adaptation.</title>
        <authorList>
            <person name="Chen M.Y."/>
            <person name="Teng W.K."/>
            <person name="Zhao L."/>
            <person name="Hu C.X."/>
            <person name="Zhou Y.K."/>
            <person name="Han B.P."/>
            <person name="Song L.R."/>
            <person name="Shu W.S."/>
        </authorList>
    </citation>
    <scope>NUCLEOTIDE SEQUENCE [LARGE SCALE GENOMIC DNA]</scope>
    <source>
        <strain evidence="8 9">FACHB-260</strain>
    </source>
</reference>
<organism evidence="8 9">
    <name type="scientific">Anabaena subtropica FACHB-260</name>
    <dbReference type="NCBI Taxonomy" id="2692884"/>
    <lineage>
        <taxon>Bacteria</taxon>
        <taxon>Bacillati</taxon>
        <taxon>Cyanobacteriota</taxon>
        <taxon>Cyanophyceae</taxon>
        <taxon>Nostocales</taxon>
        <taxon>Nostocaceae</taxon>
        <taxon>Anabaena</taxon>
    </lineage>
</organism>
<evidence type="ECO:0000259" key="7">
    <source>
        <dbReference type="Pfam" id="PF04055"/>
    </source>
</evidence>
<proteinExistence type="predicted"/>
<dbReference type="SFLD" id="SFLDS00029">
    <property type="entry name" value="Radical_SAM"/>
    <property type="match status" value="1"/>
</dbReference>
<keyword evidence="3" id="KW-0949">S-adenosyl-L-methionine</keyword>
<dbReference type="InterPro" id="IPR007197">
    <property type="entry name" value="rSAM"/>
</dbReference>
<keyword evidence="2" id="KW-0004">4Fe-4S</keyword>
<feature type="domain" description="Radical SAM core" evidence="7">
    <location>
        <begin position="38"/>
        <end position="194"/>
    </location>
</feature>
<protein>
    <submittedName>
        <fullName evidence="8">Radical SAM protein</fullName>
    </submittedName>
</protein>
<dbReference type="SFLD" id="SFLDG01083">
    <property type="entry name" value="Uncharacterised_Radical_SAM_Su"/>
    <property type="match status" value="1"/>
</dbReference>
<evidence type="ECO:0000256" key="2">
    <source>
        <dbReference type="ARBA" id="ARBA00022485"/>
    </source>
</evidence>
<evidence type="ECO:0000256" key="4">
    <source>
        <dbReference type="ARBA" id="ARBA00022723"/>
    </source>
</evidence>
<dbReference type="PANTHER" id="PTHR43787">
    <property type="entry name" value="FEMO COFACTOR BIOSYNTHESIS PROTEIN NIFB-RELATED"/>
    <property type="match status" value="1"/>
</dbReference>